<dbReference type="NCBIfam" id="TIGR01679">
    <property type="entry name" value="bact_FAD_ox"/>
    <property type="match status" value="1"/>
</dbReference>
<dbReference type="Gene3D" id="3.30.43.10">
    <property type="entry name" value="Uridine Diphospho-n-acetylenolpyruvylglucosamine Reductase, domain 2"/>
    <property type="match status" value="1"/>
</dbReference>
<protein>
    <submittedName>
        <fullName evidence="4">D-arabinono-1,4-lactone oxidase</fullName>
    </submittedName>
</protein>
<dbReference type="PANTHER" id="PTHR43762">
    <property type="entry name" value="L-GULONOLACTONE OXIDASE"/>
    <property type="match status" value="1"/>
</dbReference>
<dbReference type="Gene3D" id="1.10.45.10">
    <property type="entry name" value="Vanillyl-alcohol Oxidase, Chain A, domain 4"/>
    <property type="match status" value="1"/>
</dbReference>
<dbReference type="PANTHER" id="PTHR43762:SF1">
    <property type="entry name" value="D-ARABINONO-1,4-LACTONE OXIDASE"/>
    <property type="match status" value="1"/>
</dbReference>
<keyword evidence="2" id="KW-0560">Oxidoreductase</keyword>
<dbReference type="InterPro" id="IPR036318">
    <property type="entry name" value="FAD-bd_PCMH-like_sf"/>
</dbReference>
<keyword evidence="5" id="KW-1185">Reference proteome</keyword>
<dbReference type="InterPro" id="IPR016169">
    <property type="entry name" value="FAD-bd_PCMH_sub2"/>
</dbReference>
<dbReference type="Gene3D" id="3.30.70.2520">
    <property type="match status" value="1"/>
</dbReference>
<dbReference type="PROSITE" id="PS51387">
    <property type="entry name" value="FAD_PCMH"/>
    <property type="match status" value="1"/>
</dbReference>
<dbReference type="Pfam" id="PF04030">
    <property type="entry name" value="ALO"/>
    <property type="match status" value="1"/>
</dbReference>
<dbReference type="Proteomes" id="UP001595843">
    <property type="component" value="Unassembled WGS sequence"/>
</dbReference>
<gene>
    <name evidence="4" type="ORF">ACFOUO_15805</name>
</gene>
<dbReference type="EMBL" id="JBHSAP010000018">
    <property type="protein sequence ID" value="MFC4078263.1"/>
    <property type="molecule type" value="Genomic_DNA"/>
</dbReference>
<feature type="domain" description="FAD-binding PCMH-type" evidence="3">
    <location>
        <begin position="17"/>
        <end position="187"/>
    </location>
</feature>
<dbReference type="InterPro" id="IPR016166">
    <property type="entry name" value="FAD-bd_PCMH"/>
</dbReference>
<name>A0ABV8JMQ7_9BACL</name>
<dbReference type="Pfam" id="PF01565">
    <property type="entry name" value="FAD_binding_4"/>
    <property type="match status" value="1"/>
</dbReference>
<dbReference type="InterPro" id="IPR016167">
    <property type="entry name" value="FAD-bd_PCMH_sub1"/>
</dbReference>
<evidence type="ECO:0000313" key="5">
    <source>
        <dbReference type="Proteomes" id="UP001595843"/>
    </source>
</evidence>
<evidence type="ECO:0000256" key="2">
    <source>
        <dbReference type="ARBA" id="ARBA00023002"/>
    </source>
</evidence>
<dbReference type="InterPro" id="IPR016171">
    <property type="entry name" value="Vanillyl_alc_oxidase_C-sub2"/>
</dbReference>
<dbReference type="InterPro" id="IPR006094">
    <property type="entry name" value="Oxid_FAD_bind_N"/>
</dbReference>
<dbReference type="InterPro" id="IPR010031">
    <property type="entry name" value="FAD_lactone_oxidase-like"/>
</dbReference>
<evidence type="ECO:0000256" key="1">
    <source>
        <dbReference type="ARBA" id="ARBA00022630"/>
    </source>
</evidence>
<sequence>MNTSVRRATWTNWAGSVCCMPSDIIRPSTPDEAVELVRRAASRGQTLRAVGSGHSFTPLAETDQVLVSLDGIQGLIGIDAGARRASVRAGTKLAALGIALEEGGWAMENMGDIDAQTIAGAVSTGTHGTGIRFGTLSDQVEGVTLVTAEGEIITCSPDTKPDWLQGARLSLGALGLIIGVDLRVRPRYLLRMESRRMGLEEVLASLDHYKREHRHFEFFWFPYTDSVQAKFLDETKVPSKGRRWWGSFSRTVLENGVYWCLSESARYQPRLCAAVSRISARGIPTVKEIGMSRRVFVTPRKVRFCEMEYSIPADALPDVLREMKVRIEEERHSVHFPVECRFVRGEDIWLSPAYGRDSAYVAVHMYKGMEWRSYFRAMEEIFLRYEGRPHWGKMHSLEARDLEKLYPRWQDFQYLREHLDPRGLFLNPYLKRIFGV</sequence>
<dbReference type="Gene3D" id="3.30.465.10">
    <property type="match status" value="1"/>
</dbReference>
<reference evidence="5" key="1">
    <citation type="journal article" date="2019" name="Int. J. Syst. Evol. Microbiol.">
        <title>The Global Catalogue of Microorganisms (GCM) 10K type strain sequencing project: providing services to taxonomists for standard genome sequencing and annotation.</title>
        <authorList>
            <consortium name="The Broad Institute Genomics Platform"/>
            <consortium name="The Broad Institute Genome Sequencing Center for Infectious Disease"/>
            <person name="Wu L."/>
            <person name="Ma J."/>
        </authorList>
    </citation>
    <scope>NUCLEOTIDE SEQUENCE [LARGE SCALE GENOMIC DNA]</scope>
    <source>
        <strain evidence="5">IBRC-M 10813</strain>
    </source>
</reference>
<evidence type="ECO:0000313" key="4">
    <source>
        <dbReference type="EMBL" id="MFC4078263.1"/>
    </source>
</evidence>
<dbReference type="InterPro" id="IPR007173">
    <property type="entry name" value="ALO_C"/>
</dbReference>
<dbReference type="RefSeq" id="WP_380706082.1">
    <property type="nucleotide sequence ID" value="NZ_JBHSAP010000018.1"/>
</dbReference>
<accession>A0ABV8JMQ7</accession>
<evidence type="ECO:0000259" key="3">
    <source>
        <dbReference type="PROSITE" id="PS51387"/>
    </source>
</evidence>
<dbReference type="SUPFAM" id="SSF56176">
    <property type="entry name" value="FAD-binding/transporter-associated domain-like"/>
    <property type="match status" value="1"/>
</dbReference>
<proteinExistence type="predicted"/>
<dbReference type="PIRSF" id="PIRSF000136">
    <property type="entry name" value="LGO_GLO"/>
    <property type="match status" value="1"/>
</dbReference>
<comment type="caution">
    <text evidence="4">The sequence shown here is derived from an EMBL/GenBank/DDBJ whole genome shotgun (WGS) entry which is preliminary data.</text>
</comment>
<organism evidence="4 5">
    <name type="scientific">Salinithrix halophila</name>
    <dbReference type="NCBI Taxonomy" id="1485204"/>
    <lineage>
        <taxon>Bacteria</taxon>
        <taxon>Bacillati</taxon>
        <taxon>Bacillota</taxon>
        <taxon>Bacilli</taxon>
        <taxon>Bacillales</taxon>
        <taxon>Thermoactinomycetaceae</taxon>
        <taxon>Salinithrix</taxon>
    </lineage>
</organism>
<keyword evidence="1" id="KW-0285">Flavoprotein</keyword>